<feature type="domain" description="PAC" evidence="4">
    <location>
        <begin position="222"/>
        <end position="274"/>
    </location>
</feature>
<dbReference type="GO" id="GO:0071732">
    <property type="term" value="P:cellular response to nitric oxide"/>
    <property type="evidence" value="ECO:0007669"/>
    <property type="project" value="UniProtKB-ARBA"/>
</dbReference>
<dbReference type="InterPro" id="IPR043128">
    <property type="entry name" value="Rev_trsase/Diguanyl_cyclase"/>
</dbReference>
<feature type="domain" description="GGDEF" evidence="6">
    <location>
        <begin position="431"/>
        <end position="564"/>
    </location>
</feature>
<dbReference type="InterPro" id="IPR035919">
    <property type="entry name" value="EAL_sf"/>
</dbReference>
<dbReference type="PROSITE" id="PS50113">
    <property type="entry name" value="PAC"/>
    <property type="match status" value="2"/>
</dbReference>
<dbReference type="Gene3D" id="3.30.450.20">
    <property type="entry name" value="PAS domain"/>
    <property type="match status" value="3"/>
</dbReference>
<dbReference type="InterPro" id="IPR035965">
    <property type="entry name" value="PAS-like_dom_sf"/>
</dbReference>
<dbReference type="SMART" id="SM00086">
    <property type="entry name" value="PAC"/>
    <property type="match status" value="3"/>
</dbReference>
<dbReference type="NCBIfam" id="TIGR00229">
    <property type="entry name" value="sensory_box"/>
    <property type="match status" value="3"/>
</dbReference>
<dbReference type="FunFam" id="3.30.70.270:FF:000001">
    <property type="entry name" value="Diguanylate cyclase domain protein"/>
    <property type="match status" value="1"/>
</dbReference>
<dbReference type="PROSITE" id="PS50883">
    <property type="entry name" value="EAL"/>
    <property type="match status" value="1"/>
</dbReference>
<comment type="caution">
    <text evidence="7">The sequence shown here is derived from an EMBL/GenBank/DDBJ whole genome shotgun (WGS) entry which is preliminary data.</text>
</comment>
<dbReference type="SMART" id="SM00267">
    <property type="entry name" value="GGDEF"/>
    <property type="match status" value="1"/>
</dbReference>
<dbReference type="SMART" id="SM00091">
    <property type="entry name" value="PAS"/>
    <property type="match status" value="2"/>
</dbReference>
<feature type="domain" description="EAL" evidence="5">
    <location>
        <begin position="573"/>
        <end position="826"/>
    </location>
</feature>
<evidence type="ECO:0000259" key="4">
    <source>
        <dbReference type="PROSITE" id="PS50113"/>
    </source>
</evidence>
<dbReference type="RefSeq" id="WP_135209473.1">
    <property type="nucleotide sequence ID" value="NZ_SPVF01000269.1"/>
</dbReference>
<organism evidence="7 8">
    <name type="scientific">Zemynaea arenosa</name>
    <dbReference type="NCBI Taxonomy" id="2561931"/>
    <lineage>
        <taxon>Bacteria</taxon>
        <taxon>Pseudomonadati</taxon>
        <taxon>Pseudomonadota</taxon>
        <taxon>Betaproteobacteria</taxon>
        <taxon>Burkholderiales</taxon>
        <taxon>Oxalobacteraceae</taxon>
        <taxon>Telluria group</taxon>
        <taxon>Zemynaea</taxon>
    </lineage>
</organism>
<dbReference type="SUPFAM" id="SSF55785">
    <property type="entry name" value="PYP-like sensor domain (PAS domain)"/>
    <property type="match status" value="3"/>
</dbReference>
<dbReference type="InterPro" id="IPR001610">
    <property type="entry name" value="PAC"/>
</dbReference>
<proteinExistence type="predicted"/>
<feature type="compositionally biased region" description="Basic residues" evidence="2">
    <location>
        <begin position="8"/>
        <end position="18"/>
    </location>
</feature>
<dbReference type="PANTHER" id="PTHR44757:SF2">
    <property type="entry name" value="BIOFILM ARCHITECTURE MAINTENANCE PROTEIN MBAA"/>
    <property type="match status" value="1"/>
</dbReference>
<sequence>MPRQTRPVARRQLARRRHSPEVDDGLPGLFRDHPQPMWIYDLRTLRFMAVNEAARREYGYSESEFLRMTIRDIRPPAEQERLSANLSVAAPRAFENAGVWTHRRKDGSLLDVQVTSQGLRYRGRACRFVLVHNVSGYLSVQRALHQSEQLYRSLIDALPQQVFWKGLDQRYQGGNKEFARVAGLASTGDLVGKTDADFPWHYSAARIAEEDAYIMRTGQARLAYEDRLLEPDGSQRDYVINKLPLHDADGQIVGLLGTIQDITERKQAAQSLQLQSSAVEASVNAIIITRVGVKDDVVEYVNPAFTQMTGFAADEVMGRDCRFLQAGDTEQPALADLRRALHEERAITVVLRNYRKDGSLFWNELRVAPVRDAQGAVTHWVGILNDITATRRYQAELEHQASHDALTSLPNRALFNDRLEHAIAHASRYGHKVWVVFIDLDNFKLVNDTLGHGVGDSLLQTVAQRLSRRLRSSDTVARLGGDEFMLLLLDDGEQHPTGDTIAALLNAVAAPVRLSDREFSLTCSIGVAIFPGDGSAPQELLKHADMAMYQAKDAGRNQIKFFSAEMNEQVKERTLIEHSLRAAVVRSQFVLHYQPSVCLTSGTVKGVEALVRWNHPELGMVPPARFIPVAEDTGLIVDIGSWVLREACAQGRRWIDSGVGRFSVAVNVSARQFRRPSFAAEVREALRETGLPADLLDLEITESVVMADVQQAVEVMAELKEIGVRMSIDDFGTGYSSLSYLRLFPLDYLKIDQSFIAEMGTPSGDAMVRSIVMLGHSLDFGLIAEGVETAAQRDHLRDLGCDQMQGYLFSRPQPADALEALLAASAGR</sequence>
<dbReference type="CDD" id="cd01949">
    <property type="entry name" value="GGDEF"/>
    <property type="match status" value="1"/>
</dbReference>
<dbReference type="Pfam" id="PF13426">
    <property type="entry name" value="PAS_9"/>
    <property type="match status" value="2"/>
</dbReference>
<dbReference type="FunFam" id="3.20.20.450:FF:000001">
    <property type="entry name" value="Cyclic di-GMP phosphodiesterase yahA"/>
    <property type="match status" value="1"/>
</dbReference>
<dbReference type="SMART" id="SM00052">
    <property type="entry name" value="EAL"/>
    <property type="match status" value="1"/>
</dbReference>
<evidence type="ECO:0000313" key="7">
    <source>
        <dbReference type="EMBL" id="TFW10806.1"/>
    </source>
</evidence>
<dbReference type="GO" id="GO:0071111">
    <property type="term" value="F:cyclic-guanylate-specific phosphodiesterase activity"/>
    <property type="evidence" value="ECO:0007669"/>
    <property type="project" value="UniProtKB-EC"/>
</dbReference>
<dbReference type="InterPro" id="IPR000700">
    <property type="entry name" value="PAS-assoc_C"/>
</dbReference>
<dbReference type="InterPro" id="IPR013656">
    <property type="entry name" value="PAS_4"/>
</dbReference>
<reference evidence="7 8" key="1">
    <citation type="submission" date="2019-03" db="EMBL/GenBank/DDBJ databases">
        <title>Draft Genome Sequence of Massilia arenosa sp. nov., a Novel Massilia Species Isolated from a Sandy-loam Maize Soil.</title>
        <authorList>
            <person name="Raths R."/>
            <person name="Peta V."/>
            <person name="Bucking H."/>
        </authorList>
    </citation>
    <scope>NUCLEOTIDE SEQUENCE [LARGE SCALE GENOMIC DNA]</scope>
    <source>
        <strain evidence="7 8">MC02</strain>
    </source>
</reference>
<evidence type="ECO:0000259" key="6">
    <source>
        <dbReference type="PROSITE" id="PS50887"/>
    </source>
</evidence>
<dbReference type="PROSITE" id="PS50112">
    <property type="entry name" value="PAS"/>
    <property type="match status" value="1"/>
</dbReference>
<dbReference type="InterPro" id="IPR001633">
    <property type="entry name" value="EAL_dom"/>
</dbReference>
<dbReference type="NCBIfam" id="TIGR00254">
    <property type="entry name" value="GGDEF"/>
    <property type="match status" value="1"/>
</dbReference>
<dbReference type="SUPFAM" id="SSF141868">
    <property type="entry name" value="EAL domain-like"/>
    <property type="match status" value="1"/>
</dbReference>
<name>A0A4Y9RSQ3_9BURK</name>
<evidence type="ECO:0000256" key="1">
    <source>
        <dbReference type="ARBA" id="ARBA00051114"/>
    </source>
</evidence>
<accession>A0A4Y9RSQ3</accession>
<keyword evidence="8" id="KW-1185">Reference proteome</keyword>
<feature type="region of interest" description="Disordered" evidence="2">
    <location>
        <begin position="1"/>
        <end position="27"/>
    </location>
</feature>
<feature type="domain" description="PAS" evidence="3">
    <location>
        <begin position="298"/>
        <end position="344"/>
    </location>
</feature>
<evidence type="ECO:0000259" key="3">
    <source>
        <dbReference type="PROSITE" id="PS50112"/>
    </source>
</evidence>
<dbReference type="PROSITE" id="PS50887">
    <property type="entry name" value="GGDEF"/>
    <property type="match status" value="1"/>
</dbReference>
<dbReference type="InterPro" id="IPR052155">
    <property type="entry name" value="Biofilm_reg_signaling"/>
</dbReference>
<dbReference type="Pfam" id="PF00990">
    <property type="entry name" value="GGDEF"/>
    <property type="match status" value="1"/>
</dbReference>
<dbReference type="CDD" id="cd01948">
    <property type="entry name" value="EAL"/>
    <property type="match status" value="1"/>
</dbReference>
<dbReference type="PANTHER" id="PTHR44757">
    <property type="entry name" value="DIGUANYLATE CYCLASE DGCP"/>
    <property type="match status" value="1"/>
</dbReference>
<dbReference type="CDD" id="cd00130">
    <property type="entry name" value="PAS"/>
    <property type="match status" value="2"/>
</dbReference>
<evidence type="ECO:0000256" key="2">
    <source>
        <dbReference type="SAM" id="MobiDB-lite"/>
    </source>
</evidence>
<evidence type="ECO:0000313" key="8">
    <source>
        <dbReference type="Proteomes" id="UP000298438"/>
    </source>
</evidence>
<dbReference type="InterPro" id="IPR000160">
    <property type="entry name" value="GGDEF_dom"/>
</dbReference>
<dbReference type="InterPro" id="IPR029787">
    <property type="entry name" value="Nucleotide_cyclase"/>
</dbReference>
<dbReference type="InterPro" id="IPR000014">
    <property type="entry name" value="PAS"/>
</dbReference>
<dbReference type="EMBL" id="SPVF01000269">
    <property type="protein sequence ID" value="TFW10806.1"/>
    <property type="molecule type" value="Genomic_DNA"/>
</dbReference>
<dbReference type="AlphaFoldDB" id="A0A4Y9RSQ3"/>
<dbReference type="OrthoDB" id="9813903at2"/>
<evidence type="ECO:0000259" key="5">
    <source>
        <dbReference type="PROSITE" id="PS50883"/>
    </source>
</evidence>
<dbReference type="Gene3D" id="3.30.70.270">
    <property type="match status" value="1"/>
</dbReference>
<protein>
    <submittedName>
        <fullName evidence="7">EAL domain-containing protein</fullName>
    </submittedName>
</protein>
<feature type="domain" description="PAC" evidence="4">
    <location>
        <begin position="345"/>
        <end position="399"/>
    </location>
</feature>
<dbReference type="Pfam" id="PF08448">
    <property type="entry name" value="PAS_4"/>
    <property type="match status" value="1"/>
</dbReference>
<dbReference type="Pfam" id="PF00563">
    <property type="entry name" value="EAL"/>
    <property type="match status" value="1"/>
</dbReference>
<dbReference type="SUPFAM" id="SSF55073">
    <property type="entry name" value="Nucleotide cyclase"/>
    <property type="match status" value="1"/>
</dbReference>
<comment type="catalytic activity">
    <reaction evidence="1">
        <text>3',3'-c-di-GMP + H2O = 5'-phosphoguanylyl(3'-&gt;5')guanosine + H(+)</text>
        <dbReference type="Rhea" id="RHEA:24902"/>
        <dbReference type="ChEBI" id="CHEBI:15377"/>
        <dbReference type="ChEBI" id="CHEBI:15378"/>
        <dbReference type="ChEBI" id="CHEBI:58754"/>
        <dbReference type="ChEBI" id="CHEBI:58805"/>
        <dbReference type="EC" id="3.1.4.52"/>
    </reaction>
    <physiologicalReaction direction="left-to-right" evidence="1">
        <dbReference type="Rhea" id="RHEA:24903"/>
    </physiologicalReaction>
</comment>
<dbReference type="Proteomes" id="UP000298438">
    <property type="component" value="Unassembled WGS sequence"/>
</dbReference>
<gene>
    <name evidence="7" type="ORF">E4L96_22540</name>
</gene>
<dbReference type="Gene3D" id="3.20.20.450">
    <property type="entry name" value="EAL domain"/>
    <property type="match status" value="1"/>
</dbReference>